<reference evidence="3 4" key="1">
    <citation type="submission" date="2018-12" db="EMBL/GenBank/DDBJ databases">
        <title>Flammeovirga pectinis sp. nov., isolated from the gut of the Korean scallop, Patinopecten yessoensis.</title>
        <authorList>
            <person name="Bae J.-W."/>
            <person name="Jeong Y.-S."/>
            <person name="Kang W."/>
        </authorList>
    </citation>
    <scope>NUCLEOTIDE SEQUENCE [LARGE SCALE GENOMIC DNA]</scope>
    <source>
        <strain evidence="3 4">L12M1</strain>
    </source>
</reference>
<dbReference type="RefSeq" id="WP_126611044.1">
    <property type="nucleotide sequence ID" value="NZ_CP034562.1"/>
</dbReference>
<keyword evidence="1" id="KW-1133">Transmembrane helix</keyword>
<evidence type="ECO:0000259" key="2">
    <source>
        <dbReference type="Pfam" id="PF04892"/>
    </source>
</evidence>
<dbReference type="NCBIfam" id="NF037970">
    <property type="entry name" value="vanZ_1"/>
    <property type="match status" value="1"/>
</dbReference>
<evidence type="ECO:0000313" key="4">
    <source>
        <dbReference type="Proteomes" id="UP000267268"/>
    </source>
</evidence>
<name>A0A3S9NYL5_9BACT</name>
<dbReference type="OrthoDB" id="982143at2"/>
<dbReference type="Pfam" id="PF04892">
    <property type="entry name" value="VanZ"/>
    <property type="match status" value="1"/>
</dbReference>
<dbReference type="PANTHER" id="PTHR28008:SF1">
    <property type="entry name" value="DOMAIN PROTEIN, PUTATIVE (AFU_ORTHOLOGUE AFUA_3G10980)-RELATED"/>
    <property type="match status" value="1"/>
</dbReference>
<dbReference type="PANTHER" id="PTHR28008">
    <property type="entry name" value="DOMAIN PROTEIN, PUTATIVE (AFU_ORTHOLOGUE AFUA_3G10980)-RELATED"/>
    <property type="match status" value="1"/>
</dbReference>
<evidence type="ECO:0000313" key="3">
    <source>
        <dbReference type="EMBL" id="AZQ61024.1"/>
    </source>
</evidence>
<dbReference type="AlphaFoldDB" id="A0A3S9NYL5"/>
<sequence length="142" mass="15985">MTKIDNKNEILKDIVWLVPTILWFFVTIKLLLTKNPVEGDSFLLNLPFGDKVGHFGIFGIFTACLMFSMCGVSFMKQNKQLIVVTVLTIVFSWGIMTEILQANLLDSREGDFWDFIADAIGGVLGVICYGILSKFIPIPIYK</sequence>
<dbReference type="Proteomes" id="UP000267268">
    <property type="component" value="Chromosome 1"/>
</dbReference>
<keyword evidence="1" id="KW-0812">Transmembrane</keyword>
<dbReference type="EMBL" id="CP034562">
    <property type="protein sequence ID" value="AZQ61024.1"/>
    <property type="molecule type" value="Genomic_DNA"/>
</dbReference>
<evidence type="ECO:0000256" key="1">
    <source>
        <dbReference type="SAM" id="Phobius"/>
    </source>
</evidence>
<protein>
    <recommendedName>
        <fullName evidence="2">VanZ-like domain-containing protein</fullName>
    </recommendedName>
</protein>
<feature type="transmembrane region" description="Helical" evidence="1">
    <location>
        <begin position="112"/>
        <end position="132"/>
    </location>
</feature>
<keyword evidence="4" id="KW-1185">Reference proteome</keyword>
<organism evidence="3 4">
    <name type="scientific">Flammeovirga pectinis</name>
    <dbReference type="NCBI Taxonomy" id="2494373"/>
    <lineage>
        <taxon>Bacteria</taxon>
        <taxon>Pseudomonadati</taxon>
        <taxon>Bacteroidota</taxon>
        <taxon>Cytophagia</taxon>
        <taxon>Cytophagales</taxon>
        <taxon>Flammeovirgaceae</taxon>
        <taxon>Flammeovirga</taxon>
    </lineage>
</organism>
<proteinExistence type="predicted"/>
<feature type="transmembrane region" description="Helical" evidence="1">
    <location>
        <begin position="14"/>
        <end position="32"/>
    </location>
</feature>
<dbReference type="InterPro" id="IPR006976">
    <property type="entry name" value="VanZ-like"/>
</dbReference>
<feature type="transmembrane region" description="Helical" evidence="1">
    <location>
        <begin position="81"/>
        <end position="100"/>
    </location>
</feature>
<accession>A0A3S9NYL5</accession>
<dbReference type="KEGG" id="fll:EI427_01960"/>
<feature type="transmembrane region" description="Helical" evidence="1">
    <location>
        <begin position="52"/>
        <end position="74"/>
    </location>
</feature>
<gene>
    <name evidence="3" type="ORF">EI427_01960</name>
</gene>
<feature type="domain" description="VanZ-like" evidence="2">
    <location>
        <begin position="24"/>
        <end position="132"/>
    </location>
</feature>
<keyword evidence="1" id="KW-0472">Membrane</keyword>